<organism evidence="2 3">
    <name type="scientific">Sphingobacterium mizutaii</name>
    <dbReference type="NCBI Taxonomy" id="1010"/>
    <lineage>
        <taxon>Bacteria</taxon>
        <taxon>Pseudomonadati</taxon>
        <taxon>Bacteroidota</taxon>
        <taxon>Sphingobacteriia</taxon>
        <taxon>Sphingobacteriales</taxon>
        <taxon>Sphingobacteriaceae</taxon>
        <taxon>Sphingobacterium</taxon>
    </lineage>
</organism>
<protein>
    <submittedName>
        <fullName evidence="2">D-threo-aldose 1-dehydrogenase</fullName>
        <ecNumber evidence="2">1.1.1.122</ecNumber>
    </submittedName>
</protein>
<dbReference type="EMBL" id="LT906468">
    <property type="protein sequence ID" value="SNV49915.1"/>
    <property type="molecule type" value="Genomic_DNA"/>
</dbReference>
<evidence type="ECO:0000313" key="3">
    <source>
        <dbReference type="Proteomes" id="UP000215355"/>
    </source>
</evidence>
<dbReference type="Gene3D" id="3.20.20.100">
    <property type="entry name" value="NADP-dependent oxidoreductase domain"/>
    <property type="match status" value="1"/>
</dbReference>
<reference evidence="2 3" key="1">
    <citation type="submission" date="2017-06" db="EMBL/GenBank/DDBJ databases">
        <authorList>
            <consortium name="Pathogen Informatics"/>
        </authorList>
    </citation>
    <scope>NUCLEOTIDE SEQUENCE [LARGE SCALE GENOMIC DNA]</scope>
    <source>
        <strain evidence="2 3">NCTC12149</strain>
    </source>
</reference>
<dbReference type="GO" id="GO:0047834">
    <property type="term" value="F:D-threo-aldose 1-dehydrogenase activity"/>
    <property type="evidence" value="ECO:0007669"/>
    <property type="project" value="UniProtKB-EC"/>
</dbReference>
<feature type="domain" description="NADP-dependent oxidoreductase" evidence="1">
    <location>
        <begin position="52"/>
        <end position="357"/>
    </location>
</feature>
<dbReference type="RefSeq" id="WP_197701001.1">
    <property type="nucleotide sequence ID" value="NZ_CP158798.1"/>
</dbReference>
<dbReference type="Proteomes" id="UP000215355">
    <property type="component" value="Chromosome 1"/>
</dbReference>
<dbReference type="InterPro" id="IPR023210">
    <property type="entry name" value="NADP_OxRdtase_dom"/>
</dbReference>
<gene>
    <name evidence="2" type="primary">fdh</name>
    <name evidence="2" type="ORF">SAMEA4412673_01909</name>
</gene>
<dbReference type="SUPFAM" id="SSF51430">
    <property type="entry name" value="NAD(P)-linked oxidoreductase"/>
    <property type="match status" value="1"/>
</dbReference>
<sequence>MNRRDFINQGLVLGGSLSLGWKSYAGNRPTSKVNLMENNNQSGRFRPKTLSGFGGVALGNGFNHNTDLACHEAMDAAWNAGVRYFDTSPWYGLGISERRMGLYLKEKNKEEYSISSKIGRILVPHDNYKQEGLMWKGQMNASYKYDYSADGARRSVEDSLQRLGIGSMDIVFVHDLSPDNGDMGKDWISYFETAKNGAFKELTKMREEGIIKAWGLGVNTIEPILKTMEVADPDIFLSACQYSLIHYEDDLNQVFPKIAEKGLSIVVGAPLCAGFLAGKPRYLYGSKIPEFAAEKLKQLQQVADNHQVDLRTAALQFSAAPEVVSSVIPGASSAEQAKQNAASFEVKIPSAFWEELKHEKIISEHAPVPNA</sequence>
<evidence type="ECO:0000259" key="1">
    <source>
        <dbReference type="Pfam" id="PF00248"/>
    </source>
</evidence>
<proteinExistence type="predicted"/>
<name>A0AAJ5C045_9SPHI</name>
<dbReference type="KEGG" id="smiz:4412673_01909"/>
<dbReference type="InterPro" id="IPR036812">
    <property type="entry name" value="NAD(P)_OxRdtase_dom_sf"/>
</dbReference>
<keyword evidence="2" id="KW-0560">Oxidoreductase</keyword>
<accession>A0AAJ5C045</accession>
<dbReference type="Pfam" id="PF00248">
    <property type="entry name" value="Aldo_ket_red"/>
    <property type="match status" value="1"/>
</dbReference>
<dbReference type="PANTHER" id="PTHR42686">
    <property type="entry name" value="GH17980P-RELATED"/>
    <property type="match status" value="1"/>
</dbReference>
<dbReference type="InterPro" id="IPR020471">
    <property type="entry name" value="AKR"/>
</dbReference>
<dbReference type="EC" id="1.1.1.122" evidence="2"/>
<dbReference type="AlphaFoldDB" id="A0AAJ5C045"/>
<dbReference type="GO" id="GO:0005829">
    <property type="term" value="C:cytosol"/>
    <property type="evidence" value="ECO:0007669"/>
    <property type="project" value="TreeGrafter"/>
</dbReference>
<dbReference type="CDD" id="cd19152">
    <property type="entry name" value="AKR_AKR15A"/>
    <property type="match status" value="1"/>
</dbReference>
<dbReference type="PANTHER" id="PTHR42686:SF1">
    <property type="entry name" value="GH17980P-RELATED"/>
    <property type="match status" value="1"/>
</dbReference>
<evidence type="ECO:0000313" key="2">
    <source>
        <dbReference type="EMBL" id="SNV49915.1"/>
    </source>
</evidence>